<dbReference type="RefSeq" id="WP_253544293.1">
    <property type="nucleotide sequence ID" value="NZ_JAMYZY010000044.1"/>
</dbReference>
<proteinExistence type="predicted"/>
<sequence>MAKKPLAGALDDVFRPKGAGTGAPTGAPVRAPAAASDESKKKASTSIYLPVYVLDQFRDWLDQNPDDTQATMIMRGLKGLGFDIRDDDLKPERKRRR</sequence>
<organism evidence="2 3">
    <name type="scientific">Acetobacter lambici</name>
    <dbReference type="NCBI Taxonomy" id="1332824"/>
    <lineage>
        <taxon>Bacteria</taxon>
        <taxon>Pseudomonadati</taxon>
        <taxon>Pseudomonadota</taxon>
        <taxon>Alphaproteobacteria</taxon>
        <taxon>Acetobacterales</taxon>
        <taxon>Acetobacteraceae</taxon>
        <taxon>Acetobacter</taxon>
    </lineage>
</organism>
<evidence type="ECO:0000313" key="2">
    <source>
        <dbReference type="EMBL" id="MCP1259641.1"/>
    </source>
</evidence>
<accession>A0ABT1F375</accession>
<feature type="compositionally biased region" description="Low complexity" evidence="1">
    <location>
        <begin position="16"/>
        <end position="36"/>
    </location>
</feature>
<dbReference type="EMBL" id="JAMYZZ010000042">
    <property type="protein sequence ID" value="MCP1259641.1"/>
    <property type="molecule type" value="Genomic_DNA"/>
</dbReference>
<feature type="region of interest" description="Disordered" evidence="1">
    <location>
        <begin position="1"/>
        <end position="43"/>
    </location>
</feature>
<dbReference type="Proteomes" id="UP001523528">
    <property type="component" value="Unassembled WGS sequence"/>
</dbReference>
<evidence type="ECO:0000313" key="3">
    <source>
        <dbReference type="Proteomes" id="UP001523528"/>
    </source>
</evidence>
<name>A0ABT1F375_9PROT</name>
<reference evidence="2 3" key="1">
    <citation type="submission" date="2022-06" db="EMBL/GenBank/DDBJ databases">
        <title>Acetobacer genomes from food samples.</title>
        <authorList>
            <person name="Sombolestani A."/>
        </authorList>
    </citation>
    <scope>NUCLEOTIDE SEQUENCE [LARGE SCALE GENOMIC DNA]</scope>
    <source>
        <strain evidence="2 3">R-83285</strain>
    </source>
</reference>
<keyword evidence="3" id="KW-1185">Reference proteome</keyword>
<comment type="caution">
    <text evidence="2">The sequence shown here is derived from an EMBL/GenBank/DDBJ whole genome shotgun (WGS) entry which is preliminary data.</text>
</comment>
<gene>
    <name evidence="2" type="ORF">NKW50_13685</name>
</gene>
<protein>
    <submittedName>
        <fullName evidence="2">Uncharacterized protein</fullName>
    </submittedName>
</protein>
<evidence type="ECO:0000256" key="1">
    <source>
        <dbReference type="SAM" id="MobiDB-lite"/>
    </source>
</evidence>